<dbReference type="Proteomes" id="UP000078503">
    <property type="component" value="Unassembled WGS sequence"/>
</dbReference>
<protein>
    <recommendedName>
        <fullName evidence="3">DUF2505 domain-containing protein</fullName>
    </recommendedName>
</protein>
<dbReference type="STRING" id="858640.A3K86_02670"/>
<evidence type="ECO:0008006" key="3">
    <source>
        <dbReference type="Google" id="ProtNLM"/>
    </source>
</evidence>
<proteinExistence type="predicted"/>
<sequence>MDISVVHDYQIELDNLLRFFSEEELITDKYQQLAAKNVKVLAIDETDDGFAVKTERDVPANVPGVLKSILGSFNTIKQNETWHWQEDESLLCKMAIEIVGVPAQITGTMRFTEPAKQGDGKVMTSNRVKVNVKSSMPLIGSTLVNFITDDIKLQMQNEYEFLQQAVPELAE</sequence>
<dbReference type="RefSeq" id="WP_068327297.1">
    <property type="nucleotide sequence ID" value="NZ_LVHF01000012.1"/>
</dbReference>
<dbReference type="OrthoDB" id="6194561at2"/>
<reference evidence="1 2" key="1">
    <citation type="submission" date="2016-03" db="EMBL/GenBank/DDBJ databases">
        <title>Photobacterium proteolyticum sp. nov. a protease producing bacterium isolated from ocean sediments of Laizhou Bay.</title>
        <authorList>
            <person name="Li Y."/>
        </authorList>
    </citation>
    <scope>NUCLEOTIDE SEQUENCE [LARGE SCALE GENOMIC DNA]</scope>
    <source>
        <strain evidence="1 2">R-40508</strain>
    </source>
</reference>
<evidence type="ECO:0000313" key="2">
    <source>
        <dbReference type="Proteomes" id="UP000078503"/>
    </source>
</evidence>
<keyword evidence="2" id="KW-1185">Reference proteome</keyword>
<dbReference type="EMBL" id="LVHF01000012">
    <property type="protein sequence ID" value="OAN17841.1"/>
    <property type="molecule type" value="Genomic_DNA"/>
</dbReference>
<name>A0A178KKR6_9GAMM</name>
<accession>A0A178KKR6</accession>
<gene>
    <name evidence="1" type="ORF">A3K86_02670</name>
</gene>
<dbReference type="InterPro" id="IPR019639">
    <property type="entry name" value="DUF2505"/>
</dbReference>
<dbReference type="Pfam" id="PF10698">
    <property type="entry name" value="DUF2505"/>
    <property type="match status" value="1"/>
</dbReference>
<evidence type="ECO:0000313" key="1">
    <source>
        <dbReference type="EMBL" id="OAN17841.1"/>
    </source>
</evidence>
<organism evidence="1 2">
    <name type="scientific">Photobacterium jeanii</name>
    <dbReference type="NCBI Taxonomy" id="858640"/>
    <lineage>
        <taxon>Bacteria</taxon>
        <taxon>Pseudomonadati</taxon>
        <taxon>Pseudomonadota</taxon>
        <taxon>Gammaproteobacteria</taxon>
        <taxon>Vibrionales</taxon>
        <taxon>Vibrionaceae</taxon>
        <taxon>Photobacterium</taxon>
    </lineage>
</organism>
<dbReference type="AlphaFoldDB" id="A0A178KKR6"/>
<comment type="caution">
    <text evidence="1">The sequence shown here is derived from an EMBL/GenBank/DDBJ whole genome shotgun (WGS) entry which is preliminary data.</text>
</comment>